<sequence length="258" mass="27638">MSDYQHIRLNREGAIATLTIDHQETLNALSSALLTELNAAVNEVRVDLSLRVLIITGAGRAFVAGADIREMSTMSAAEAKAYGDFGAKVFRNIETLPIPVIAAVNGFALGGGCELSMACDIRIASEKAKFGQPEVGLGITPGFSGTQRMPRLIGPAKAKELIYTADIVKAEEALKFGLVNKVVSPESLMEEAMAMAKKIASKSGSAVRASKEAIDRGLQSDIDTGIMIEENLFSLCFAHNDQKEGMKAFLEKRAPEFD</sequence>
<comment type="caution">
    <text evidence="4">The sequence shown here is derived from an EMBL/GenBank/DDBJ whole genome shotgun (WGS) entry which is preliminary data.</text>
</comment>
<keyword evidence="2" id="KW-0456">Lyase</keyword>
<dbReference type="InterPro" id="IPR014748">
    <property type="entry name" value="Enoyl-CoA_hydra_C"/>
</dbReference>
<protein>
    <submittedName>
        <fullName evidence="4">Enoyl-CoA hydratase-related protein</fullName>
    </submittedName>
</protein>
<dbReference type="InterPro" id="IPR029045">
    <property type="entry name" value="ClpP/crotonase-like_dom_sf"/>
</dbReference>
<keyword evidence="5" id="KW-1185">Reference proteome</keyword>
<organism evidence="4 5">
    <name type="scientific">Falsiporphyromonas endometrii</name>
    <dbReference type="NCBI Taxonomy" id="1387297"/>
    <lineage>
        <taxon>Bacteria</taxon>
        <taxon>Pseudomonadati</taxon>
        <taxon>Bacteroidota</taxon>
        <taxon>Bacteroidia</taxon>
        <taxon>Bacteroidales</taxon>
        <taxon>Porphyromonadaceae</taxon>
        <taxon>Falsiporphyromonas</taxon>
    </lineage>
</organism>
<dbReference type="RefSeq" id="WP_380079902.1">
    <property type="nucleotide sequence ID" value="NZ_JBHSGO010000211.1"/>
</dbReference>
<comment type="similarity">
    <text evidence="1 3">Belongs to the enoyl-CoA hydratase/isomerase family.</text>
</comment>
<dbReference type="InterPro" id="IPR001753">
    <property type="entry name" value="Enoyl-CoA_hydra/iso"/>
</dbReference>
<reference evidence="5" key="1">
    <citation type="journal article" date="2019" name="Int. J. Syst. Evol. Microbiol.">
        <title>The Global Catalogue of Microorganisms (GCM) 10K type strain sequencing project: providing services to taxonomists for standard genome sequencing and annotation.</title>
        <authorList>
            <consortium name="The Broad Institute Genomics Platform"/>
            <consortium name="The Broad Institute Genome Sequencing Center for Infectious Disease"/>
            <person name="Wu L."/>
            <person name="Ma J."/>
        </authorList>
    </citation>
    <scope>NUCLEOTIDE SEQUENCE [LARGE SCALE GENOMIC DNA]</scope>
    <source>
        <strain evidence="5">CGMCC 4.7357</strain>
    </source>
</reference>
<proteinExistence type="inferred from homology"/>
<name>A0ABV9K9A2_9PORP</name>
<evidence type="ECO:0000256" key="2">
    <source>
        <dbReference type="ARBA" id="ARBA00023239"/>
    </source>
</evidence>
<dbReference type="PANTHER" id="PTHR11941">
    <property type="entry name" value="ENOYL-COA HYDRATASE-RELATED"/>
    <property type="match status" value="1"/>
</dbReference>
<dbReference type="PANTHER" id="PTHR11941:SF54">
    <property type="entry name" value="ENOYL-COA HYDRATASE, MITOCHONDRIAL"/>
    <property type="match status" value="1"/>
</dbReference>
<dbReference type="InterPro" id="IPR018376">
    <property type="entry name" value="Enoyl-CoA_hyd/isom_CS"/>
</dbReference>
<dbReference type="SUPFAM" id="SSF52096">
    <property type="entry name" value="ClpP/crotonase"/>
    <property type="match status" value="1"/>
</dbReference>
<dbReference type="CDD" id="cd06558">
    <property type="entry name" value="crotonase-like"/>
    <property type="match status" value="1"/>
</dbReference>
<dbReference type="Proteomes" id="UP001596020">
    <property type="component" value="Unassembled WGS sequence"/>
</dbReference>
<evidence type="ECO:0000313" key="4">
    <source>
        <dbReference type="EMBL" id="MFC4666637.1"/>
    </source>
</evidence>
<accession>A0ABV9K9A2</accession>
<dbReference type="Pfam" id="PF00378">
    <property type="entry name" value="ECH_1"/>
    <property type="match status" value="1"/>
</dbReference>
<dbReference type="EMBL" id="JBHSGO010000211">
    <property type="protein sequence ID" value="MFC4666637.1"/>
    <property type="molecule type" value="Genomic_DNA"/>
</dbReference>
<dbReference type="Gene3D" id="1.10.12.10">
    <property type="entry name" value="Lyase 2-enoyl-coa Hydratase, Chain A, domain 2"/>
    <property type="match status" value="1"/>
</dbReference>
<evidence type="ECO:0000313" key="5">
    <source>
        <dbReference type="Proteomes" id="UP001596020"/>
    </source>
</evidence>
<evidence type="ECO:0000256" key="3">
    <source>
        <dbReference type="RuleBase" id="RU003707"/>
    </source>
</evidence>
<evidence type="ECO:0000256" key="1">
    <source>
        <dbReference type="ARBA" id="ARBA00005254"/>
    </source>
</evidence>
<dbReference type="PROSITE" id="PS00166">
    <property type="entry name" value="ENOYL_COA_HYDRATASE"/>
    <property type="match status" value="1"/>
</dbReference>
<dbReference type="Gene3D" id="3.90.226.10">
    <property type="entry name" value="2-enoyl-CoA Hydratase, Chain A, domain 1"/>
    <property type="match status" value="1"/>
</dbReference>
<gene>
    <name evidence="4" type="ORF">ACFO3G_08525</name>
</gene>